<accession>F0T739</accession>
<dbReference type="EMBL" id="CP002551">
    <property type="protein sequence ID" value="ADZ10673.1"/>
    <property type="molecule type" value="Genomic_DNA"/>
</dbReference>
<dbReference type="Proteomes" id="UP000007490">
    <property type="component" value="Chromosome"/>
</dbReference>
<sequence>MNSEKINNEKACNDSENEKPEKIEKCYFCLKEFDINKDDSSHYKFGKYPMCAYCSEFYGFYSD</sequence>
<keyword evidence="2" id="KW-1185">Reference proteome</keyword>
<evidence type="ECO:0000313" key="2">
    <source>
        <dbReference type="Proteomes" id="UP000007490"/>
    </source>
</evidence>
<dbReference type="eggNOG" id="arCOG09724">
    <property type="taxonomic scope" value="Archaea"/>
</dbReference>
<name>F0T739_METLA</name>
<dbReference type="AlphaFoldDB" id="F0T739"/>
<reference evidence="1 2" key="2">
    <citation type="journal article" date="2014" name="Int. J. Syst. Evol. Microbiol.">
        <title>Methanobacterium paludis sp. nov. and a novel strain of Methanobacterium lacus isolated from northern peatlands.</title>
        <authorList>
            <person name="Cadillo-Quiroz H."/>
            <person name="Brauer S.L."/>
            <person name="Goodson N."/>
            <person name="Yavitt J.B."/>
            <person name="Zinder S.H."/>
        </authorList>
    </citation>
    <scope>NUCLEOTIDE SEQUENCE [LARGE SCALE GENOMIC DNA]</scope>
    <source>
        <strain evidence="1 2">AL-21</strain>
    </source>
</reference>
<evidence type="ECO:0000313" key="1">
    <source>
        <dbReference type="EMBL" id="ADZ10673.1"/>
    </source>
</evidence>
<dbReference type="HOGENOM" id="CLU_195000_0_0_2"/>
<proteinExistence type="predicted"/>
<gene>
    <name evidence="1" type="ordered locus">Metbo_2460</name>
</gene>
<organism evidence="1 2">
    <name type="scientific">Methanobacterium lacus (strain AL-21)</name>
    <dbReference type="NCBI Taxonomy" id="877455"/>
    <lineage>
        <taxon>Archaea</taxon>
        <taxon>Methanobacteriati</taxon>
        <taxon>Methanobacteriota</taxon>
        <taxon>Methanomada group</taxon>
        <taxon>Methanobacteria</taxon>
        <taxon>Methanobacteriales</taxon>
        <taxon>Methanobacteriaceae</taxon>
        <taxon>Methanobacterium</taxon>
    </lineage>
</organism>
<dbReference type="KEGG" id="mel:Metbo_2460"/>
<reference evidence="2" key="1">
    <citation type="submission" date="2011-02" db="EMBL/GenBank/DDBJ databases">
        <title>Complete sequence of Methanobacterium sp. AL-21.</title>
        <authorList>
            <consortium name="US DOE Joint Genome Institute"/>
            <person name="Lucas S."/>
            <person name="Copeland A."/>
            <person name="Lapidus A."/>
            <person name="Cheng J.-F."/>
            <person name="Goodwin L."/>
            <person name="Pitluck S."/>
            <person name="Chertkov O."/>
            <person name="Detter J.C."/>
            <person name="Han C."/>
            <person name="Tapia R."/>
            <person name="Land M."/>
            <person name="Hauser L."/>
            <person name="Kyrpides N."/>
            <person name="Ivanova N."/>
            <person name="Mikhailova N."/>
            <person name="Pagani I."/>
            <person name="Cadillo-Quiroz H."/>
            <person name="Imachi H."/>
            <person name="Zinder S."/>
            <person name="Liu W."/>
            <person name="Woyke T."/>
        </authorList>
    </citation>
    <scope>NUCLEOTIDE SEQUENCE [LARGE SCALE GENOMIC DNA]</scope>
    <source>
        <strain evidence="2">AL-21</strain>
    </source>
</reference>
<protein>
    <submittedName>
        <fullName evidence="1">Uncharacterized protein</fullName>
    </submittedName>
</protein>